<dbReference type="EMBL" id="GBXM01044409">
    <property type="protein sequence ID" value="JAH64168.1"/>
    <property type="molecule type" value="Transcribed_RNA"/>
</dbReference>
<proteinExistence type="predicted"/>
<sequence>MYGNIMKPNGLPQAQGLSVVNSG</sequence>
<reference evidence="2" key="1">
    <citation type="submission" date="2014-11" db="EMBL/GenBank/DDBJ databases">
        <authorList>
            <person name="Amaro Gonzalez C."/>
        </authorList>
    </citation>
    <scope>NUCLEOTIDE SEQUENCE</scope>
</reference>
<accession>A0A0E9UGR9</accession>
<evidence type="ECO:0000256" key="1">
    <source>
        <dbReference type="SAM" id="MobiDB-lite"/>
    </source>
</evidence>
<organism evidence="2">
    <name type="scientific">Anguilla anguilla</name>
    <name type="common">European freshwater eel</name>
    <name type="synonym">Muraena anguilla</name>
    <dbReference type="NCBI Taxonomy" id="7936"/>
    <lineage>
        <taxon>Eukaryota</taxon>
        <taxon>Metazoa</taxon>
        <taxon>Chordata</taxon>
        <taxon>Craniata</taxon>
        <taxon>Vertebrata</taxon>
        <taxon>Euteleostomi</taxon>
        <taxon>Actinopterygii</taxon>
        <taxon>Neopterygii</taxon>
        <taxon>Teleostei</taxon>
        <taxon>Anguilliformes</taxon>
        <taxon>Anguillidae</taxon>
        <taxon>Anguilla</taxon>
    </lineage>
</organism>
<name>A0A0E9UGR9_ANGAN</name>
<reference evidence="2" key="2">
    <citation type="journal article" date="2015" name="Fish Shellfish Immunol.">
        <title>Early steps in the European eel (Anguilla anguilla)-Vibrio vulnificus interaction in the gills: Role of the RtxA13 toxin.</title>
        <authorList>
            <person name="Callol A."/>
            <person name="Pajuelo D."/>
            <person name="Ebbesson L."/>
            <person name="Teles M."/>
            <person name="MacKenzie S."/>
            <person name="Amaro C."/>
        </authorList>
    </citation>
    <scope>NUCLEOTIDE SEQUENCE</scope>
</reference>
<dbReference type="AlphaFoldDB" id="A0A0E9UGR9"/>
<feature type="region of interest" description="Disordered" evidence="1">
    <location>
        <begin position="1"/>
        <end position="23"/>
    </location>
</feature>
<protein>
    <submittedName>
        <fullName evidence="2">Uncharacterized protein</fullName>
    </submittedName>
</protein>
<evidence type="ECO:0000313" key="2">
    <source>
        <dbReference type="EMBL" id="JAH64168.1"/>
    </source>
</evidence>